<name>A0A409WM33_PSICY</name>
<feature type="non-terminal residue" evidence="1">
    <location>
        <position position="1"/>
    </location>
</feature>
<gene>
    <name evidence="1" type="ORF">CVT25_003466</name>
</gene>
<evidence type="ECO:0000313" key="1">
    <source>
        <dbReference type="EMBL" id="PPQ79584.1"/>
    </source>
</evidence>
<organism evidence="1 2">
    <name type="scientific">Psilocybe cyanescens</name>
    <dbReference type="NCBI Taxonomy" id="93625"/>
    <lineage>
        <taxon>Eukaryota</taxon>
        <taxon>Fungi</taxon>
        <taxon>Dikarya</taxon>
        <taxon>Basidiomycota</taxon>
        <taxon>Agaricomycotina</taxon>
        <taxon>Agaricomycetes</taxon>
        <taxon>Agaricomycetidae</taxon>
        <taxon>Agaricales</taxon>
        <taxon>Agaricineae</taxon>
        <taxon>Strophariaceae</taxon>
        <taxon>Psilocybe</taxon>
    </lineage>
</organism>
<sequence>DIQSIHTNDLATGEVTTLTAINTDTTSTISQAGISLDKRLGQLVLTCYNVGTPINRGTVTTVIDNWCNNYMIGRTVWPDNGYWVDV</sequence>
<proteinExistence type="predicted"/>
<dbReference type="Proteomes" id="UP000283269">
    <property type="component" value="Unassembled WGS sequence"/>
</dbReference>
<accession>A0A409WM33</accession>
<comment type="caution">
    <text evidence="1">The sequence shown here is derived from an EMBL/GenBank/DDBJ whole genome shotgun (WGS) entry which is preliminary data.</text>
</comment>
<evidence type="ECO:0000313" key="2">
    <source>
        <dbReference type="Proteomes" id="UP000283269"/>
    </source>
</evidence>
<dbReference type="AlphaFoldDB" id="A0A409WM33"/>
<dbReference type="InParanoid" id="A0A409WM33"/>
<keyword evidence="2" id="KW-1185">Reference proteome</keyword>
<reference evidence="1 2" key="1">
    <citation type="journal article" date="2018" name="Evol. Lett.">
        <title>Horizontal gene cluster transfer increased hallucinogenic mushroom diversity.</title>
        <authorList>
            <person name="Reynolds H.T."/>
            <person name="Vijayakumar V."/>
            <person name="Gluck-Thaler E."/>
            <person name="Korotkin H.B."/>
            <person name="Matheny P.B."/>
            <person name="Slot J.C."/>
        </authorList>
    </citation>
    <scope>NUCLEOTIDE SEQUENCE [LARGE SCALE GENOMIC DNA]</scope>
    <source>
        <strain evidence="1 2">2631</strain>
    </source>
</reference>
<dbReference type="EMBL" id="NHYD01003372">
    <property type="protein sequence ID" value="PPQ79584.1"/>
    <property type="molecule type" value="Genomic_DNA"/>
</dbReference>
<dbReference type="OrthoDB" id="10492098at2759"/>
<protein>
    <submittedName>
        <fullName evidence="1">Uncharacterized protein</fullName>
    </submittedName>
</protein>